<dbReference type="PANTHER" id="PTHR43283">
    <property type="entry name" value="BETA-LACTAMASE-RELATED"/>
    <property type="match status" value="1"/>
</dbReference>
<dbReference type="Gene3D" id="3.40.710.10">
    <property type="entry name" value="DD-peptidase/beta-lactamase superfamily"/>
    <property type="match status" value="1"/>
</dbReference>
<proteinExistence type="predicted"/>
<accession>A0A6G7J186</accession>
<reference evidence="3 4" key="1">
    <citation type="submission" date="2020-02" db="EMBL/GenBank/DDBJ databases">
        <title>Complete genome of Muricauda sp. 501str8.</title>
        <authorList>
            <person name="Dong B."/>
            <person name="Zhu S."/>
            <person name="Yang J."/>
            <person name="Chen J."/>
        </authorList>
    </citation>
    <scope>NUCLEOTIDE SEQUENCE [LARGE SCALE GENOMIC DNA]</scope>
    <source>
        <strain evidence="3 4">501str8</strain>
    </source>
</reference>
<evidence type="ECO:0000256" key="1">
    <source>
        <dbReference type="SAM" id="Phobius"/>
    </source>
</evidence>
<dbReference type="InterPro" id="IPR001466">
    <property type="entry name" value="Beta-lactam-related"/>
</dbReference>
<keyword evidence="4" id="KW-1185">Reference proteome</keyword>
<dbReference type="InterPro" id="IPR050789">
    <property type="entry name" value="Diverse_Enzym_Activities"/>
</dbReference>
<dbReference type="Proteomes" id="UP000502928">
    <property type="component" value="Chromosome"/>
</dbReference>
<sequence length="454" mass="51003">MQKVTNTSYTMKLLKRLLLLLIVIVGVVVYLNYPKLNIISGYAAKNVASGVFVAHRSAASMNQYDNSAPLIKIASTEVNESEESASSTVYGLMKRTAVYRDGLGAVLINDDYDPKALTIRPQRHQPVDTIPYPYGQAAPMDTVLPEVDMDQINKALAIAFAEPETQKTRTLLILYKGHLITEKYIDGFDKDTPILGWSMTKSVLATCYGILEHQGKLEMDWPAPIPEWKDDERKNITLNHLLRMQSGLAWDEDYTGISDVTRMLFLDSDMTQAQRDKKAIAKPTEIWNYSSGTTNLLSGILKQQFRGHQEYLDFPYAALIDKIGMYSMILEADIAGNYVGSSYAWASTRDWARFGQLHLDKGNWNEEQLFDASWIDYITTPTANSNGTYGAHFWLNAEGKYPDVPRDMFSCNGFEGQHVFMIPSKDLVVVRTGLAEEPYFDVNGLLSNIVKAVP</sequence>
<dbReference type="RefSeq" id="WP_166248100.1">
    <property type="nucleotide sequence ID" value="NZ_CP049616.1"/>
</dbReference>
<evidence type="ECO:0000313" key="4">
    <source>
        <dbReference type="Proteomes" id="UP000502928"/>
    </source>
</evidence>
<dbReference type="PANTHER" id="PTHR43283:SF7">
    <property type="entry name" value="BETA-LACTAMASE-RELATED DOMAIN-CONTAINING PROTEIN"/>
    <property type="match status" value="1"/>
</dbReference>
<dbReference type="EMBL" id="CP049616">
    <property type="protein sequence ID" value="QII44565.1"/>
    <property type="molecule type" value="Genomic_DNA"/>
</dbReference>
<dbReference type="GO" id="GO:0016787">
    <property type="term" value="F:hydrolase activity"/>
    <property type="evidence" value="ECO:0007669"/>
    <property type="project" value="UniProtKB-KW"/>
</dbReference>
<keyword evidence="1" id="KW-0472">Membrane</keyword>
<keyword evidence="1" id="KW-0812">Transmembrane</keyword>
<feature type="transmembrane region" description="Helical" evidence="1">
    <location>
        <begin position="13"/>
        <end position="33"/>
    </location>
</feature>
<feature type="domain" description="Beta-lactamase-related" evidence="2">
    <location>
        <begin position="171"/>
        <end position="430"/>
    </location>
</feature>
<dbReference type="SUPFAM" id="SSF56601">
    <property type="entry name" value="beta-lactamase/transpeptidase-like"/>
    <property type="match status" value="1"/>
</dbReference>
<organism evidence="3 4">
    <name type="scientific">Flagellimonas oceani</name>
    <dbReference type="NCBI Taxonomy" id="2698672"/>
    <lineage>
        <taxon>Bacteria</taxon>
        <taxon>Pseudomonadati</taxon>
        <taxon>Bacteroidota</taxon>
        <taxon>Flavobacteriia</taxon>
        <taxon>Flavobacteriales</taxon>
        <taxon>Flavobacteriaceae</taxon>
        <taxon>Flagellimonas</taxon>
    </lineage>
</organism>
<evidence type="ECO:0000313" key="3">
    <source>
        <dbReference type="EMBL" id="QII44565.1"/>
    </source>
</evidence>
<dbReference type="KEGG" id="mut:GVT53_07705"/>
<evidence type="ECO:0000259" key="2">
    <source>
        <dbReference type="Pfam" id="PF00144"/>
    </source>
</evidence>
<protein>
    <submittedName>
        <fullName evidence="3">Serine hydrolase</fullName>
    </submittedName>
</protein>
<dbReference type="InterPro" id="IPR012338">
    <property type="entry name" value="Beta-lactam/transpept-like"/>
</dbReference>
<keyword evidence="1" id="KW-1133">Transmembrane helix</keyword>
<dbReference type="AlphaFoldDB" id="A0A6G7J186"/>
<dbReference type="Pfam" id="PF00144">
    <property type="entry name" value="Beta-lactamase"/>
    <property type="match status" value="1"/>
</dbReference>
<gene>
    <name evidence="3" type="ORF">GVT53_07705</name>
</gene>
<name>A0A6G7J186_9FLAO</name>
<keyword evidence="3" id="KW-0378">Hydrolase</keyword>